<dbReference type="PROSITE" id="PS00710">
    <property type="entry name" value="PGM_PMM"/>
    <property type="match status" value="1"/>
</dbReference>
<evidence type="ECO:0000256" key="3">
    <source>
        <dbReference type="ARBA" id="ARBA00005189"/>
    </source>
</evidence>
<feature type="domain" description="Alpha-D-phosphohexomutase alpha/beta/alpha" evidence="13">
    <location>
        <begin position="44"/>
        <end position="182"/>
    </location>
</feature>
<evidence type="ECO:0000256" key="2">
    <source>
        <dbReference type="ARBA" id="ARBA00005164"/>
    </source>
</evidence>
<keyword evidence="7 12" id="KW-0460">Magnesium</keyword>
<dbReference type="PRINTS" id="PR00509">
    <property type="entry name" value="PGMPMM"/>
</dbReference>
<comment type="caution">
    <text evidence="16">The sequence shown here is derived from an EMBL/GenBank/DDBJ whole genome shotgun (WGS) entry which is preliminary data.</text>
</comment>
<proteinExistence type="inferred from homology"/>
<dbReference type="EMBL" id="NBZD01000001">
    <property type="protein sequence ID" value="PNH19451.1"/>
    <property type="molecule type" value="Genomic_DNA"/>
</dbReference>
<evidence type="ECO:0000256" key="11">
    <source>
        <dbReference type="ARBA" id="ARBA00041467"/>
    </source>
</evidence>
<keyword evidence="6 12" id="KW-0479">Metal-binding</keyword>
<comment type="similarity">
    <text evidence="4 12">Belongs to the phosphohexose mutase family.</text>
</comment>
<dbReference type="InterPro" id="IPR016055">
    <property type="entry name" value="A-D-PHexomutase_a/b/a-I/II/III"/>
</dbReference>
<comment type="cofactor">
    <cofactor evidence="1">
        <name>Mg(2+)</name>
        <dbReference type="ChEBI" id="CHEBI:18420"/>
    </cofactor>
</comment>
<gene>
    <name evidence="16" type="ORF">B7R76_00755</name>
</gene>
<evidence type="ECO:0000256" key="12">
    <source>
        <dbReference type="RuleBase" id="RU004326"/>
    </source>
</evidence>
<evidence type="ECO:0000313" key="16">
    <source>
        <dbReference type="EMBL" id="PNH19451.1"/>
    </source>
</evidence>
<accession>A0A2J8B3V3</accession>
<evidence type="ECO:0000259" key="13">
    <source>
        <dbReference type="Pfam" id="PF02878"/>
    </source>
</evidence>
<dbReference type="Pfam" id="PF02880">
    <property type="entry name" value="PGM_PMM_III"/>
    <property type="match status" value="1"/>
</dbReference>
<dbReference type="GO" id="GO:0008973">
    <property type="term" value="F:phosphopentomutase activity"/>
    <property type="evidence" value="ECO:0007669"/>
    <property type="project" value="TreeGrafter"/>
</dbReference>
<evidence type="ECO:0000256" key="4">
    <source>
        <dbReference type="ARBA" id="ARBA00010231"/>
    </source>
</evidence>
<evidence type="ECO:0000256" key="7">
    <source>
        <dbReference type="ARBA" id="ARBA00022842"/>
    </source>
</evidence>
<evidence type="ECO:0000256" key="8">
    <source>
        <dbReference type="ARBA" id="ARBA00023235"/>
    </source>
</evidence>
<protein>
    <recommendedName>
        <fullName evidence="9">Phosphoglucomutase</fullName>
    </recommendedName>
    <alternativeName>
        <fullName evidence="11">Alpha-phosphoglucomutase</fullName>
    </alternativeName>
    <alternativeName>
        <fullName evidence="10">Glucose phosphomutase</fullName>
    </alternativeName>
</protein>
<dbReference type="PANTHER" id="PTHR45745:SF1">
    <property type="entry name" value="PHOSPHOGLUCOMUTASE 2B-RELATED"/>
    <property type="match status" value="1"/>
</dbReference>
<dbReference type="InterPro" id="IPR005841">
    <property type="entry name" value="Alpha-D-phosphohexomutase_SF"/>
</dbReference>
<evidence type="ECO:0000256" key="9">
    <source>
        <dbReference type="ARBA" id="ARBA00039995"/>
    </source>
</evidence>
<dbReference type="Pfam" id="PF02879">
    <property type="entry name" value="PGM_PMM_II"/>
    <property type="match status" value="1"/>
</dbReference>
<dbReference type="Gene3D" id="3.30.310.50">
    <property type="entry name" value="Alpha-D-phosphohexomutase, C-terminal domain"/>
    <property type="match status" value="1"/>
</dbReference>
<feature type="domain" description="Alpha-D-phosphohexomutase alpha/beta/alpha" evidence="15">
    <location>
        <begin position="327"/>
        <end position="453"/>
    </location>
</feature>
<comment type="pathway">
    <text evidence="3">Lipid metabolism.</text>
</comment>
<dbReference type="PANTHER" id="PTHR45745">
    <property type="entry name" value="PHOSPHOMANNOMUTASE 45A"/>
    <property type="match status" value="1"/>
</dbReference>
<dbReference type="GO" id="GO:0006166">
    <property type="term" value="P:purine ribonucleoside salvage"/>
    <property type="evidence" value="ECO:0007669"/>
    <property type="project" value="TreeGrafter"/>
</dbReference>
<feature type="domain" description="Alpha-D-phosphohexomutase alpha/beta/alpha" evidence="14">
    <location>
        <begin position="211"/>
        <end position="314"/>
    </location>
</feature>
<dbReference type="InterPro" id="IPR005845">
    <property type="entry name" value="A-D-PHexomutase_a/b/a-II"/>
</dbReference>
<evidence type="ECO:0000313" key="17">
    <source>
        <dbReference type="Proteomes" id="UP000236394"/>
    </source>
</evidence>
<evidence type="ECO:0000259" key="14">
    <source>
        <dbReference type="Pfam" id="PF02879"/>
    </source>
</evidence>
<keyword evidence="5" id="KW-0597">Phosphoprotein</keyword>
<name>A0A2J8B3V3_9FIRM</name>
<evidence type="ECO:0000259" key="15">
    <source>
        <dbReference type="Pfam" id="PF02880"/>
    </source>
</evidence>
<dbReference type="GO" id="GO:0005975">
    <property type="term" value="P:carbohydrate metabolic process"/>
    <property type="evidence" value="ECO:0007669"/>
    <property type="project" value="InterPro"/>
</dbReference>
<dbReference type="InterPro" id="IPR036900">
    <property type="entry name" value="A-D-PHexomutase_C_sf"/>
</dbReference>
<dbReference type="RefSeq" id="WP_102892192.1">
    <property type="nucleotide sequence ID" value="NZ_NBZD01000001.1"/>
</dbReference>
<dbReference type="AlphaFoldDB" id="A0A2J8B3V3"/>
<reference evidence="17" key="1">
    <citation type="submission" date="2017-04" db="EMBL/GenBank/DDBJ databases">
        <authorList>
            <person name="Bumgarner R.E."/>
            <person name="Fredricks D.N."/>
            <person name="Srinivasan S."/>
        </authorList>
    </citation>
    <scope>NUCLEOTIDE SEQUENCE [LARGE SCALE GENOMIC DNA]</scope>
    <source>
        <strain evidence="17">KA00405</strain>
    </source>
</reference>
<evidence type="ECO:0000256" key="5">
    <source>
        <dbReference type="ARBA" id="ARBA00022553"/>
    </source>
</evidence>
<dbReference type="InterPro" id="IPR005846">
    <property type="entry name" value="A-D-PHexomutase_a/b/a-III"/>
</dbReference>
<sequence>MANYHELYQIWANDPYFDAETHAELKDIAGDETAIKERFYRYLEFGTGGLRGIIGAGTNYMNKYTVALATEAFAEYISQRGEAAKAAGVCISYDSRKHSQEFAEITGLVFAAHGIKARLFSELHPTPMLSYAVRYFKAAAGVMITASHNPGKYNGYKAYGEDGGQLPPAAADVVIAAMNKIKDIRDIKPMDKAAAKAAGLFEYITPKMDEAYFDMLLKISINGDLVAKHKDMKIVYTPLNGAGNKPVRAIWKKMGFKNIIVVPEQELPDPEFKTCSYPNPEERAALQLAIDLAAKEKADIVIATDPDSDRTGCCVRLANGEYQVLTGNQIGMLLMDYVLSARQARGTLPKNSFVATTIVSTRLAHQVAAHFGVKLYEVLTGFKYIGELIKNLDENGDAHFQFGFEESYGYLAETEVRDKDAVVGAMLLAELAVTAAEAGQTLADRLNDCYAKYGYGEEKTVSITLEGLAGIEKIKNALDKLRKQPVNEFAGYPLTARRDYQLRVRCGYRDGKLWQEDLTLPQSNVLLYEFDGLDWACVRPSGTEPKLKIYCGCYGTDKATVQERLAVRAAKIKAAIEAEL</sequence>
<dbReference type="Proteomes" id="UP000236394">
    <property type="component" value="Unassembled WGS sequence"/>
</dbReference>
<keyword evidence="8" id="KW-0413">Isomerase</keyword>
<dbReference type="InterPro" id="IPR005844">
    <property type="entry name" value="A-D-PHexomutase_a/b/a-I"/>
</dbReference>
<dbReference type="Pfam" id="PF02878">
    <property type="entry name" value="PGM_PMM_I"/>
    <property type="match status" value="1"/>
</dbReference>
<dbReference type="GO" id="GO:0000287">
    <property type="term" value="F:magnesium ion binding"/>
    <property type="evidence" value="ECO:0007669"/>
    <property type="project" value="InterPro"/>
</dbReference>
<dbReference type="InterPro" id="IPR016066">
    <property type="entry name" value="A-D-PHexomutase_CS"/>
</dbReference>
<comment type="pathway">
    <text evidence="2">Glycolipid metabolism; diglucosyl-diacylglycerol biosynthesis.</text>
</comment>
<organism evidence="16 17">
    <name type="scientific">Mageeibacillus indolicus</name>
    <dbReference type="NCBI Taxonomy" id="884684"/>
    <lineage>
        <taxon>Bacteria</taxon>
        <taxon>Bacillati</taxon>
        <taxon>Bacillota</taxon>
        <taxon>Clostridia</taxon>
        <taxon>Eubacteriales</taxon>
        <taxon>Oscillospiraceae</taxon>
        <taxon>Mageeibacillus</taxon>
    </lineage>
</organism>
<dbReference type="SUPFAM" id="SSF55957">
    <property type="entry name" value="Phosphoglucomutase, C-terminal domain"/>
    <property type="match status" value="1"/>
</dbReference>
<evidence type="ECO:0000256" key="6">
    <source>
        <dbReference type="ARBA" id="ARBA00022723"/>
    </source>
</evidence>
<evidence type="ECO:0000256" key="1">
    <source>
        <dbReference type="ARBA" id="ARBA00001946"/>
    </source>
</evidence>
<evidence type="ECO:0000256" key="10">
    <source>
        <dbReference type="ARBA" id="ARBA00041398"/>
    </source>
</evidence>
<dbReference type="SUPFAM" id="SSF53738">
    <property type="entry name" value="Phosphoglucomutase, first 3 domains"/>
    <property type="match status" value="3"/>
</dbReference>
<dbReference type="CDD" id="cd05799">
    <property type="entry name" value="PGM2"/>
    <property type="match status" value="1"/>
</dbReference>
<dbReference type="Gene3D" id="3.40.120.10">
    <property type="entry name" value="Alpha-D-Glucose-1,6-Bisphosphate, subunit A, domain 3"/>
    <property type="match status" value="3"/>
</dbReference>